<accession>A0A1T4KBP6</accession>
<sequence>MADLTFALYDLNDCEIELGQLKSYELCRDADAPCDSLRITFINNTTIPEAYRAKAFFDGKCVFNGFVDTQRETLHKSHIVCFLYCRSSACLLTDSEAKPFTYTSPSAMALFEINAGDEFKYNLGSIYSDISYQVSKGTSLYGAMNGFVYSATGEKIRVTPDNELVLLHTKNTVNLDRKRLISAKRIINRGDALSQIDYKISNSTDYIYHRVSRLMSDKKITARKIRNISTVPDWQRETALKSVFSSANAEYCGWELAMQGYAEIDLCDEIKADVEGFDIFDRAVASSVAHIFDSSGERTVIKVNYVPDLEEMSYVDE</sequence>
<keyword evidence="2" id="KW-1185">Reference proteome</keyword>
<name>A0A1T4KBP6_9FIRM</name>
<gene>
    <name evidence="1" type="ORF">SAMN02745114_00403</name>
</gene>
<dbReference type="AlphaFoldDB" id="A0A1T4KBP6"/>
<reference evidence="1 2" key="1">
    <citation type="submission" date="2017-02" db="EMBL/GenBank/DDBJ databases">
        <authorList>
            <person name="Peterson S.W."/>
        </authorList>
    </citation>
    <scope>NUCLEOTIDE SEQUENCE [LARGE SCALE GENOMIC DNA]</scope>
    <source>
        <strain evidence="1 2">ATCC 51222</strain>
    </source>
</reference>
<organism evidence="1 2">
    <name type="scientific">Eubacterium coprostanoligenes</name>
    <dbReference type="NCBI Taxonomy" id="290054"/>
    <lineage>
        <taxon>Bacteria</taxon>
        <taxon>Bacillati</taxon>
        <taxon>Bacillota</taxon>
        <taxon>Clostridia</taxon>
        <taxon>Eubacteriales</taxon>
        <taxon>Eubacteriaceae</taxon>
        <taxon>Eubacterium</taxon>
    </lineage>
</organism>
<dbReference type="Proteomes" id="UP000190657">
    <property type="component" value="Unassembled WGS sequence"/>
</dbReference>
<dbReference type="EMBL" id="FUWW01000003">
    <property type="protein sequence ID" value="SJZ39831.1"/>
    <property type="molecule type" value="Genomic_DNA"/>
</dbReference>
<dbReference type="RefSeq" id="WP_078767902.1">
    <property type="nucleotide sequence ID" value="NZ_FUWW01000003.1"/>
</dbReference>
<evidence type="ECO:0000313" key="2">
    <source>
        <dbReference type="Proteomes" id="UP000190657"/>
    </source>
</evidence>
<evidence type="ECO:0008006" key="3">
    <source>
        <dbReference type="Google" id="ProtNLM"/>
    </source>
</evidence>
<proteinExistence type="predicted"/>
<dbReference type="SUPFAM" id="SSF69279">
    <property type="entry name" value="Phage tail proteins"/>
    <property type="match status" value="1"/>
</dbReference>
<dbReference type="OrthoDB" id="1857919at2"/>
<dbReference type="STRING" id="290054.SAMN02745114_00403"/>
<evidence type="ECO:0000313" key="1">
    <source>
        <dbReference type="EMBL" id="SJZ39831.1"/>
    </source>
</evidence>
<protein>
    <recommendedName>
        <fullName evidence="3">Virus ReqiPepy6 Gp37-like protein</fullName>
    </recommendedName>
</protein>